<dbReference type="InterPro" id="IPR018060">
    <property type="entry name" value="HTH_AraC"/>
</dbReference>
<dbReference type="InterPro" id="IPR009057">
    <property type="entry name" value="Homeodomain-like_sf"/>
</dbReference>
<evidence type="ECO:0000256" key="3">
    <source>
        <dbReference type="ARBA" id="ARBA00023163"/>
    </source>
</evidence>
<dbReference type="EMBL" id="BAAAQX010000002">
    <property type="protein sequence ID" value="GAA2205645.1"/>
    <property type="molecule type" value="Genomic_DNA"/>
</dbReference>
<dbReference type="PROSITE" id="PS00041">
    <property type="entry name" value="HTH_ARAC_FAMILY_1"/>
    <property type="match status" value="1"/>
</dbReference>
<dbReference type="PROSITE" id="PS01124">
    <property type="entry name" value="HTH_ARAC_FAMILY_2"/>
    <property type="match status" value="1"/>
</dbReference>
<keyword evidence="1" id="KW-0805">Transcription regulation</keyword>
<accession>A0ABN3C9K5</accession>
<evidence type="ECO:0000259" key="5">
    <source>
        <dbReference type="PROSITE" id="PS01124"/>
    </source>
</evidence>
<dbReference type="Pfam" id="PF12833">
    <property type="entry name" value="HTH_18"/>
    <property type="match status" value="1"/>
</dbReference>
<name>A0ABN3C9K5_9ACTN</name>
<protein>
    <submittedName>
        <fullName evidence="6">AraC family transcriptional regulator</fullName>
    </submittedName>
</protein>
<evidence type="ECO:0000313" key="7">
    <source>
        <dbReference type="Proteomes" id="UP001499843"/>
    </source>
</evidence>
<dbReference type="PANTHER" id="PTHR46796:SF13">
    <property type="entry name" value="HTH-TYPE TRANSCRIPTIONAL ACTIVATOR RHAS"/>
    <property type="match status" value="1"/>
</dbReference>
<evidence type="ECO:0000256" key="4">
    <source>
        <dbReference type="SAM" id="MobiDB-lite"/>
    </source>
</evidence>
<evidence type="ECO:0000256" key="1">
    <source>
        <dbReference type="ARBA" id="ARBA00023015"/>
    </source>
</evidence>
<keyword evidence="3" id="KW-0804">Transcription</keyword>
<evidence type="ECO:0000313" key="6">
    <source>
        <dbReference type="EMBL" id="GAA2205645.1"/>
    </source>
</evidence>
<feature type="region of interest" description="Disordered" evidence="4">
    <location>
        <begin position="300"/>
        <end position="319"/>
    </location>
</feature>
<dbReference type="Gene3D" id="1.10.10.60">
    <property type="entry name" value="Homeodomain-like"/>
    <property type="match status" value="2"/>
</dbReference>
<reference evidence="6 7" key="1">
    <citation type="journal article" date="2019" name="Int. J. Syst. Evol. Microbiol.">
        <title>The Global Catalogue of Microorganisms (GCM) 10K type strain sequencing project: providing services to taxonomists for standard genome sequencing and annotation.</title>
        <authorList>
            <consortium name="The Broad Institute Genomics Platform"/>
            <consortium name="The Broad Institute Genome Sequencing Center for Infectious Disease"/>
            <person name="Wu L."/>
            <person name="Ma J."/>
        </authorList>
    </citation>
    <scope>NUCLEOTIDE SEQUENCE [LARGE SCALE GENOMIC DNA]</scope>
    <source>
        <strain evidence="6 7">JCM 16114</strain>
    </source>
</reference>
<dbReference type="InterPro" id="IPR018062">
    <property type="entry name" value="HTH_AraC-typ_CS"/>
</dbReference>
<dbReference type="InterPro" id="IPR050204">
    <property type="entry name" value="AraC_XylS_family_regulators"/>
</dbReference>
<gene>
    <name evidence="6" type="ORF">GCM10009850_011030</name>
</gene>
<keyword evidence="7" id="KW-1185">Reference proteome</keyword>
<sequence>MDVLSDAITAMRTGLPHASRTRMRAPWGVRFQPLQGAGFHVILQGSCWLLPASGEPVRLGVGDVVFLPRELGHGLADAVTTPLIAATPTYADGSPIGSLHQDGPGPLTEMLCGAYRLDQSRLHPLLTELPDVMHLPARIGGHPSLRGAVELLGQELDSVPAQGFETATSALLDVLLVYILRAWYESQPDDVATGWGAALRDPAVTAALRAIHQRPATPWTVQSLAGAAGLSRAAFAQRFAGKVGVPPLAYLTWWRMTTAARLLRDTDLPLRSVAERTGYATEFAFAKAFKREFGTAPGRYRHESAQADASRPPVQDGTA</sequence>
<dbReference type="SMART" id="SM00342">
    <property type="entry name" value="HTH_ARAC"/>
    <property type="match status" value="1"/>
</dbReference>
<dbReference type="SUPFAM" id="SSF51182">
    <property type="entry name" value="RmlC-like cupins"/>
    <property type="match status" value="1"/>
</dbReference>
<proteinExistence type="predicted"/>
<organism evidence="6 7">
    <name type="scientific">Nonomuraea monospora</name>
    <dbReference type="NCBI Taxonomy" id="568818"/>
    <lineage>
        <taxon>Bacteria</taxon>
        <taxon>Bacillati</taxon>
        <taxon>Actinomycetota</taxon>
        <taxon>Actinomycetes</taxon>
        <taxon>Streptosporangiales</taxon>
        <taxon>Streptosporangiaceae</taxon>
        <taxon>Nonomuraea</taxon>
    </lineage>
</organism>
<dbReference type="InterPro" id="IPR032783">
    <property type="entry name" value="AraC_lig"/>
</dbReference>
<dbReference type="PANTHER" id="PTHR46796">
    <property type="entry name" value="HTH-TYPE TRANSCRIPTIONAL ACTIVATOR RHAS-RELATED"/>
    <property type="match status" value="1"/>
</dbReference>
<comment type="caution">
    <text evidence="6">The sequence shown here is derived from an EMBL/GenBank/DDBJ whole genome shotgun (WGS) entry which is preliminary data.</text>
</comment>
<dbReference type="Proteomes" id="UP001499843">
    <property type="component" value="Unassembled WGS sequence"/>
</dbReference>
<feature type="domain" description="HTH araC/xylS-type" evidence="5">
    <location>
        <begin position="205"/>
        <end position="303"/>
    </location>
</feature>
<evidence type="ECO:0000256" key="2">
    <source>
        <dbReference type="ARBA" id="ARBA00023125"/>
    </source>
</evidence>
<dbReference type="RefSeq" id="WP_344471149.1">
    <property type="nucleotide sequence ID" value="NZ_BAAAQX010000002.1"/>
</dbReference>
<keyword evidence="2" id="KW-0238">DNA-binding</keyword>
<dbReference type="InterPro" id="IPR011051">
    <property type="entry name" value="RmlC_Cupin_sf"/>
</dbReference>
<dbReference type="Pfam" id="PF12852">
    <property type="entry name" value="Cupin_6"/>
    <property type="match status" value="1"/>
</dbReference>
<dbReference type="SUPFAM" id="SSF46689">
    <property type="entry name" value="Homeodomain-like"/>
    <property type="match status" value="2"/>
</dbReference>